<organism evidence="3 4">
    <name type="scientific">Streptomyces chengmaiensis</name>
    <dbReference type="NCBI Taxonomy" id="3040919"/>
    <lineage>
        <taxon>Bacteria</taxon>
        <taxon>Bacillati</taxon>
        <taxon>Actinomycetota</taxon>
        <taxon>Actinomycetes</taxon>
        <taxon>Kitasatosporales</taxon>
        <taxon>Streptomycetaceae</taxon>
        <taxon>Streptomyces</taxon>
    </lineage>
</organism>
<keyword evidence="4" id="KW-1185">Reference proteome</keyword>
<sequence length="232" mass="25293">MKDPRAAFMRPPEPESGPPQSGPPEGEQPAADGVEHSYSATVLASHWVERPAVRPDRVEGSVLRFGPGVTAAVRPQGDRDVTAVLWRGEPPPPPERPRPSRLVTALRRYTLALVVLLAVLGYLAWQRYGAPLAVQNVSVRTDPQGPSCGGTADVTALVTTNGRPGTLTYRWVRNDGTASGELTERLVRGQRETRLHLLWSFEGTGDFRAEAELRIVSPERRTAAAGFVYRCP</sequence>
<gene>
    <name evidence="3" type="ORF">QCN29_08685</name>
</gene>
<keyword evidence="2" id="KW-0812">Transmembrane</keyword>
<keyword evidence="2" id="KW-1133">Transmembrane helix</keyword>
<evidence type="ECO:0000313" key="4">
    <source>
        <dbReference type="Proteomes" id="UP001223144"/>
    </source>
</evidence>
<feature type="region of interest" description="Disordered" evidence="1">
    <location>
        <begin position="1"/>
        <end position="36"/>
    </location>
</feature>
<evidence type="ECO:0000256" key="1">
    <source>
        <dbReference type="SAM" id="MobiDB-lite"/>
    </source>
</evidence>
<reference evidence="3 4" key="1">
    <citation type="submission" date="2023-04" db="EMBL/GenBank/DDBJ databases">
        <title>Streptomyces chengmaiensis sp. nov. isolated from the stem of mangrove plant in Hainan.</title>
        <authorList>
            <person name="Huang X."/>
            <person name="Zhou S."/>
            <person name="Chu X."/>
            <person name="Xie Y."/>
            <person name="Lin Y."/>
        </authorList>
    </citation>
    <scope>NUCLEOTIDE SEQUENCE [LARGE SCALE GENOMIC DNA]</scope>
    <source>
        <strain evidence="3 4">HNM0663</strain>
    </source>
</reference>
<name>A0ABT6HKK6_9ACTN</name>
<feature type="transmembrane region" description="Helical" evidence="2">
    <location>
        <begin position="106"/>
        <end position="125"/>
    </location>
</feature>
<protein>
    <recommendedName>
        <fullName evidence="5">Ig-like domain-containing protein</fullName>
    </recommendedName>
</protein>
<comment type="caution">
    <text evidence="3">The sequence shown here is derived from an EMBL/GenBank/DDBJ whole genome shotgun (WGS) entry which is preliminary data.</text>
</comment>
<dbReference type="RefSeq" id="WP_279927145.1">
    <property type="nucleotide sequence ID" value="NZ_JARWBG010000007.1"/>
</dbReference>
<keyword evidence="2" id="KW-0472">Membrane</keyword>
<evidence type="ECO:0008006" key="5">
    <source>
        <dbReference type="Google" id="ProtNLM"/>
    </source>
</evidence>
<evidence type="ECO:0000313" key="3">
    <source>
        <dbReference type="EMBL" id="MDH2388861.1"/>
    </source>
</evidence>
<proteinExistence type="predicted"/>
<dbReference type="Proteomes" id="UP001223144">
    <property type="component" value="Unassembled WGS sequence"/>
</dbReference>
<evidence type="ECO:0000256" key="2">
    <source>
        <dbReference type="SAM" id="Phobius"/>
    </source>
</evidence>
<accession>A0ABT6HKK6</accession>
<dbReference type="EMBL" id="JARWBG010000007">
    <property type="protein sequence ID" value="MDH2388861.1"/>
    <property type="molecule type" value="Genomic_DNA"/>
</dbReference>